<dbReference type="PANTHER" id="PTHR43787">
    <property type="entry name" value="FEMO COFACTOR BIOSYNTHESIS PROTEIN NIFB-RELATED"/>
    <property type="match status" value="1"/>
</dbReference>
<dbReference type="Pfam" id="PF04055">
    <property type="entry name" value="Radical_SAM"/>
    <property type="match status" value="1"/>
</dbReference>
<evidence type="ECO:0000256" key="6">
    <source>
        <dbReference type="ARBA" id="ARBA00023014"/>
    </source>
</evidence>
<reference evidence="8" key="1">
    <citation type="submission" date="2017-02" db="EMBL/GenBank/DDBJ databases">
        <title>Delving into the versatile metabolic prowess of the omnipresent phylum Bacteroidetes.</title>
        <authorList>
            <person name="Nobu M.K."/>
            <person name="Mei R."/>
            <person name="Narihiro T."/>
            <person name="Kuroda K."/>
            <person name="Liu W.-T."/>
        </authorList>
    </citation>
    <scope>NUCLEOTIDE SEQUENCE</scope>
    <source>
        <strain evidence="8">ADurb.Bin276</strain>
    </source>
</reference>
<dbReference type="SFLD" id="SFLDS00029">
    <property type="entry name" value="Radical_SAM"/>
    <property type="match status" value="1"/>
</dbReference>
<comment type="cofactor">
    <cofactor evidence="1">
        <name>[4Fe-4S] cluster</name>
        <dbReference type="ChEBI" id="CHEBI:49883"/>
    </cofactor>
</comment>
<keyword evidence="4" id="KW-0479">Metal-binding</keyword>
<dbReference type="SUPFAM" id="SSF102114">
    <property type="entry name" value="Radical SAM enzymes"/>
    <property type="match status" value="1"/>
</dbReference>
<keyword evidence="6" id="KW-0411">Iron-sulfur</keyword>
<sequence length="254" mass="28401">MKEKCIFGPVQSRRLGMSLGINLTPYKTCSLDCAYCECGKTTDLTIIRKDYILIEQVQKTLKRYSGSSLFRSKPPSCVTFAGFGEPTLHSGFGSIAQFAKRTFPDQHLVLITNGTLFPSHPELFQEVQPIDIILPSLDAGSEEIFKKIDRPHPSITLASLVDGLIQLRENYHGQIWLEVFIVEGINDSESELYLMRDAISRISPDRVQLNSLDRNPAEDWVNSTSPQRLIAIAEFLGAELLSKNSINIQVDALV</sequence>
<dbReference type="InterPro" id="IPR013785">
    <property type="entry name" value="Aldolase_TIM"/>
</dbReference>
<dbReference type="PANTHER" id="PTHR43787:SF11">
    <property type="entry name" value="UPF0026 PROTEIN SLR1464"/>
    <property type="match status" value="1"/>
</dbReference>
<gene>
    <name evidence="8" type="ORF">BWY41_00810</name>
</gene>
<evidence type="ECO:0000256" key="5">
    <source>
        <dbReference type="ARBA" id="ARBA00023004"/>
    </source>
</evidence>
<accession>A0A1V5SYR3</accession>
<keyword evidence="5" id="KW-0408">Iron</keyword>
<dbReference type="CDD" id="cd01335">
    <property type="entry name" value="Radical_SAM"/>
    <property type="match status" value="1"/>
</dbReference>
<evidence type="ECO:0000256" key="3">
    <source>
        <dbReference type="ARBA" id="ARBA00022691"/>
    </source>
</evidence>
<protein>
    <submittedName>
        <fullName evidence="8">Molybdenum cofactor biosynthesis protein A</fullName>
    </submittedName>
</protein>
<dbReference type="GO" id="GO:0046872">
    <property type="term" value="F:metal ion binding"/>
    <property type="evidence" value="ECO:0007669"/>
    <property type="project" value="UniProtKB-KW"/>
</dbReference>
<dbReference type="AlphaFoldDB" id="A0A1V5SYR3"/>
<dbReference type="PROSITE" id="PS51918">
    <property type="entry name" value="RADICAL_SAM"/>
    <property type="match status" value="1"/>
</dbReference>
<dbReference type="Gene3D" id="3.20.20.70">
    <property type="entry name" value="Aldolase class I"/>
    <property type="match status" value="1"/>
</dbReference>
<dbReference type="GO" id="GO:0051539">
    <property type="term" value="F:4 iron, 4 sulfur cluster binding"/>
    <property type="evidence" value="ECO:0007669"/>
    <property type="project" value="UniProtKB-KW"/>
</dbReference>
<comment type="caution">
    <text evidence="8">The sequence shown here is derived from an EMBL/GenBank/DDBJ whole genome shotgun (WGS) entry which is preliminary data.</text>
</comment>
<evidence type="ECO:0000256" key="1">
    <source>
        <dbReference type="ARBA" id="ARBA00001966"/>
    </source>
</evidence>
<proteinExistence type="predicted"/>
<evidence type="ECO:0000256" key="2">
    <source>
        <dbReference type="ARBA" id="ARBA00022485"/>
    </source>
</evidence>
<dbReference type="Proteomes" id="UP000485569">
    <property type="component" value="Unassembled WGS sequence"/>
</dbReference>
<evidence type="ECO:0000259" key="7">
    <source>
        <dbReference type="PROSITE" id="PS51918"/>
    </source>
</evidence>
<dbReference type="GO" id="GO:0003824">
    <property type="term" value="F:catalytic activity"/>
    <property type="evidence" value="ECO:0007669"/>
    <property type="project" value="InterPro"/>
</dbReference>
<dbReference type="InterPro" id="IPR058240">
    <property type="entry name" value="rSAM_sf"/>
</dbReference>
<evidence type="ECO:0000313" key="8">
    <source>
        <dbReference type="EMBL" id="OQA59656.1"/>
    </source>
</evidence>
<organism evidence="8">
    <name type="scientific">Candidatus Atribacter allofermentans</name>
    <dbReference type="NCBI Taxonomy" id="1852833"/>
    <lineage>
        <taxon>Bacteria</taxon>
        <taxon>Pseudomonadati</taxon>
        <taxon>Atribacterota</taxon>
        <taxon>Atribacteria</taxon>
        <taxon>Atribacterales</taxon>
        <taxon>Atribacteraceae</taxon>
        <taxon>Atribacter</taxon>
    </lineage>
</organism>
<evidence type="ECO:0000256" key="4">
    <source>
        <dbReference type="ARBA" id="ARBA00022723"/>
    </source>
</evidence>
<dbReference type="SFLD" id="SFLDG01083">
    <property type="entry name" value="Uncharacterised_Radical_SAM_Su"/>
    <property type="match status" value="1"/>
</dbReference>
<name>A0A1V5SYR3_9BACT</name>
<keyword evidence="2" id="KW-0004">4Fe-4S</keyword>
<keyword evidence="3" id="KW-0949">S-adenosyl-L-methionine</keyword>
<feature type="domain" description="Radical SAM core" evidence="7">
    <location>
        <begin position="13"/>
        <end position="251"/>
    </location>
</feature>
<dbReference type="InterPro" id="IPR040084">
    <property type="entry name" value="GTPase_Obg"/>
</dbReference>
<dbReference type="EMBL" id="MWBQ01000048">
    <property type="protein sequence ID" value="OQA59656.1"/>
    <property type="molecule type" value="Genomic_DNA"/>
</dbReference>
<dbReference type="InterPro" id="IPR007197">
    <property type="entry name" value="rSAM"/>
</dbReference>